<keyword evidence="2" id="KW-1185">Reference proteome</keyword>
<proteinExistence type="predicted"/>
<comment type="caution">
    <text evidence="1">The sequence shown here is derived from an EMBL/GenBank/DDBJ whole genome shotgun (WGS) entry which is preliminary data.</text>
</comment>
<organism evidence="1 2">
    <name type="scientific">Candolleomyces eurysporus</name>
    <dbReference type="NCBI Taxonomy" id="2828524"/>
    <lineage>
        <taxon>Eukaryota</taxon>
        <taxon>Fungi</taxon>
        <taxon>Dikarya</taxon>
        <taxon>Basidiomycota</taxon>
        <taxon>Agaricomycotina</taxon>
        <taxon>Agaricomycetes</taxon>
        <taxon>Agaricomycetidae</taxon>
        <taxon>Agaricales</taxon>
        <taxon>Agaricineae</taxon>
        <taxon>Psathyrellaceae</taxon>
        <taxon>Candolleomyces</taxon>
    </lineage>
</organism>
<dbReference type="EMBL" id="JANBPK010000193">
    <property type="protein sequence ID" value="KAJ2936047.1"/>
    <property type="molecule type" value="Genomic_DNA"/>
</dbReference>
<name>A0A9W8JK85_9AGAR</name>
<sequence length="288" mass="33030">MDISRYTAGYSKPSNLDSSLSFRNLNRLRLYTTEQTLSIFRILDILVLPALSTLQIGGEFDFDPARPLFSKILLLVQRSGCSMKNLTLTAPLDTQQEEFYKILRLSPGLQHLEVPHIGSQGLRKLVLDMDDDPRNQLIPNLRILKLCWYGSDLKNPTRGLNGVIDVTALREIVVSRTTAKHMFLEEVHLSRYHNLTLSAQLEYQWNPTAIPEVTLAALAQTFEESLGYLHQCSFWHHSNDPYQRIRHELTYADASLHERLDQEMRDLENIDLADYADTLVLAVRLPNL</sequence>
<dbReference type="AlphaFoldDB" id="A0A9W8JK85"/>
<protein>
    <submittedName>
        <fullName evidence="1">Uncharacterized protein</fullName>
    </submittedName>
</protein>
<dbReference type="Proteomes" id="UP001140091">
    <property type="component" value="Unassembled WGS sequence"/>
</dbReference>
<reference evidence="1" key="1">
    <citation type="submission" date="2022-06" db="EMBL/GenBank/DDBJ databases">
        <title>Genome Sequence of Candolleomyces eurysporus.</title>
        <authorList>
            <person name="Buettner E."/>
        </authorList>
    </citation>
    <scope>NUCLEOTIDE SEQUENCE</scope>
    <source>
        <strain evidence="1">VTCC 930004</strain>
    </source>
</reference>
<evidence type="ECO:0000313" key="1">
    <source>
        <dbReference type="EMBL" id="KAJ2936047.1"/>
    </source>
</evidence>
<dbReference type="OrthoDB" id="3365698at2759"/>
<evidence type="ECO:0000313" key="2">
    <source>
        <dbReference type="Proteomes" id="UP001140091"/>
    </source>
</evidence>
<gene>
    <name evidence="1" type="ORF">H1R20_g1045</name>
</gene>
<accession>A0A9W8JK85</accession>
<feature type="non-terminal residue" evidence="1">
    <location>
        <position position="288"/>
    </location>
</feature>